<organism evidence="2 3">
    <name type="scientific">Streptomyces flavofungini</name>
    <dbReference type="NCBI Taxonomy" id="68200"/>
    <lineage>
        <taxon>Bacteria</taxon>
        <taxon>Bacillati</taxon>
        <taxon>Actinomycetota</taxon>
        <taxon>Actinomycetes</taxon>
        <taxon>Kitasatosporales</taxon>
        <taxon>Streptomycetaceae</taxon>
        <taxon>Streptomyces</taxon>
    </lineage>
</organism>
<reference evidence="2 3" key="1">
    <citation type="submission" date="2020-12" db="EMBL/GenBank/DDBJ databases">
        <title>Streptomyces typhae sp. nov., a novel endophytic actinomycete isolated from the root of cattail pollen (Typha angustifolia L.).</title>
        <authorList>
            <person name="Peng C."/>
            <person name="Liu C."/>
        </authorList>
    </citation>
    <scope>NUCLEOTIDE SEQUENCE [LARGE SCALE GENOMIC DNA]</scope>
    <source>
        <strain evidence="2 3">JCM 4753</strain>
    </source>
</reference>
<sequence length="73" mass="7370">MGQQQQSPAARPPAASRVGAGAPEWVVGASCGRPSTSPTALGGDFPLRDTLAPTSRQVATAKETFAAHGLRAV</sequence>
<dbReference type="EMBL" id="JAEKOZ010000003">
    <property type="protein sequence ID" value="MBJ3806635.1"/>
    <property type="molecule type" value="Genomic_DNA"/>
</dbReference>
<evidence type="ECO:0000313" key="2">
    <source>
        <dbReference type="EMBL" id="MBJ3806635.1"/>
    </source>
</evidence>
<dbReference type="Proteomes" id="UP000634780">
    <property type="component" value="Unassembled WGS sequence"/>
</dbReference>
<dbReference type="RefSeq" id="WP_190116289.1">
    <property type="nucleotide sequence ID" value="NZ_BMVR01000005.1"/>
</dbReference>
<evidence type="ECO:0000256" key="1">
    <source>
        <dbReference type="SAM" id="MobiDB-lite"/>
    </source>
</evidence>
<accession>A0ABS0X0E0</accession>
<feature type="region of interest" description="Disordered" evidence="1">
    <location>
        <begin position="1"/>
        <end position="21"/>
    </location>
</feature>
<comment type="caution">
    <text evidence="2">The sequence shown here is derived from an EMBL/GenBank/DDBJ whole genome shotgun (WGS) entry which is preliminary data.</text>
</comment>
<evidence type="ECO:0000313" key="3">
    <source>
        <dbReference type="Proteomes" id="UP000634780"/>
    </source>
</evidence>
<protein>
    <submittedName>
        <fullName evidence="2">Uncharacterized protein</fullName>
    </submittedName>
</protein>
<keyword evidence="3" id="KW-1185">Reference proteome</keyword>
<gene>
    <name evidence="2" type="ORF">JGB26_05810</name>
</gene>
<name>A0ABS0X0E0_9ACTN</name>
<proteinExistence type="predicted"/>